<sequence length="381" mass="41822">MREKKFATKSVHFTEKEISKNRSKSKPIYQTSAFVFQDLDDMESFYRGEKEYLYTRYGNPNSDDLGKGVASLEQAEDGVATSAGMSAILVALLALLEKGDHLIAANDLYGGTYQLLAEELPKLGIDVSFVPFQEREVVKRAIRKDTKVLYSETVTNPLLRVEDIHQVVELGKEHGLSTVIDNTFATPYFVQPLTCGVDVVVHSATKYIGGHSDVTAGVVVGSAEIIQQVRQKVATLGCNLSPFEAWLASRGLKTLALRMERQGENAQALATFFADHPGVSQVFYPTTVSKRGNGAIVTIRLAEKVEAATFFESLDWVKIAPTLAGVETTVSYPIQTSHRTVPESLRQELGIDKQLVRISVGIEDIEDIMAAFDKAIKKAGS</sequence>
<dbReference type="AlphaFoldDB" id="A0A0M0KDU9"/>
<dbReference type="InterPro" id="IPR015422">
    <property type="entry name" value="PyrdxlP-dep_Trfase_small"/>
</dbReference>
<dbReference type="PATRIC" id="fig|136160.3.peg.4390"/>
<dbReference type="InterPro" id="IPR000277">
    <property type="entry name" value="Cys/Met-Metab_PyrdxlP-dep_enz"/>
</dbReference>
<accession>A0A0M0KDU9</accession>
<dbReference type="Gene3D" id="3.90.1150.10">
    <property type="entry name" value="Aspartate Aminotransferase, domain 1"/>
    <property type="match status" value="1"/>
</dbReference>
<dbReference type="InterPro" id="IPR054542">
    <property type="entry name" value="Cys_met_metab_PP"/>
</dbReference>
<dbReference type="GO" id="GO:0030170">
    <property type="term" value="F:pyridoxal phosphate binding"/>
    <property type="evidence" value="ECO:0007669"/>
    <property type="project" value="InterPro"/>
</dbReference>
<evidence type="ECO:0000256" key="4">
    <source>
        <dbReference type="ARBA" id="ARBA00047175"/>
    </source>
</evidence>
<dbReference type="GO" id="GO:0047982">
    <property type="term" value="F:homocysteine desulfhydrase activity"/>
    <property type="evidence" value="ECO:0007669"/>
    <property type="project" value="UniProtKB-EC"/>
</dbReference>
<comment type="catalytic activity">
    <reaction evidence="7">
        <text>L-methionine + H2O = methanethiol + 2-oxobutanoate + NH4(+)</text>
        <dbReference type="Rhea" id="RHEA:23800"/>
        <dbReference type="ChEBI" id="CHEBI:15377"/>
        <dbReference type="ChEBI" id="CHEBI:16007"/>
        <dbReference type="ChEBI" id="CHEBI:16763"/>
        <dbReference type="ChEBI" id="CHEBI:28938"/>
        <dbReference type="ChEBI" id="CHEBI:57844"/>
        <dbReference type="EC" id="4.4.1.11"/>
    </reaction>
    <physiologicalReaction direction="left-to-right" evidence="7">
        <dbReference type="Rhea" id="RHEA:23801"/>
    </physiologicalReaction>
</comment>
<keyword evidence="3 8" id="KW-0663">Pyridoxal phosphate</keyword>
<dbReference type="RefSeq" id="WP_053432290.1">
    <property type="nucleotide sequence ID" value="NZ_CP040441.1"/>
</dbReference>
<proteinExistence type="inferred from homology"/>
<dbReference type="Gene3D" id="3.40.640.10">
    <property type="entry name" value="Type I PLP-dependent aspartate aminotransferase-like (Major domain)"/>
    <property type="match status" value="1"/>
</dbReference>
<evidence type="ECO:0000256" key="8">
    <source>
        <dbReference type="PIRSR" id="PIRSR001434-2"/>
    </source>
</evidence>
<feature type="modified residue" description="N6-(pyridoxal phosphate)lysine" evidence="8">
    <location>
        <position position="206"/>
    </location>
</feature>
<dbReference type="PANTHER" id="PTHR11808:SF80">
    <property type="entry name" value="CYSTATHIONINE GAMMA-LYASE"/>
    <property type="match status" value="1"/>
</dbReference>
<name>A0A0M0KDU9_ALKHA</name>
<evidence type="ECO:0000256" key="7">
    <source>
        <dbReference type="ARBA" id="ARBA00052699"/>
    </source>
</evidence>
<dbReference type="GO" id="GO:0019346">
    <property type="term" value="P:transsulfuration"/>
    <property type="evidence" value="ECO:0007669"/>
    <property type="project" value="InterPro"/>
</dbReference>
<comment type="caution">
    <text evidence="10">The sequence shown here is derived from an EMBL/GenBank/DDBJ whole genome shotgun (WGS) entry which is preliminary data.</text>
</comment>
<evidence type="ECO:0000313" key="10">
    <source>
        <dbReference type="EMBL" id="KOO36767.1"/>
    </source>
</evidence>
<dbReference type="EC" id="4.4.1.2" evidence="4"/>
<dbReference type="InterPro" id="IPR015421">
    <property type="entry name" value="PyrdxlP-dep_Trfase_major"/>
</dbReference>
<dbReference type="EMBL" id="LILD01000004">
    <property type="protein sequence ID" value="KOO36767.1"/>
    <property type="molecule type" value="Genomic_DNA"/>
</dbReference>
<dbReference type="PANTHER" id="PTHR11808">
    <property type="entry name" value="TRANS-SULFURATION ENZYME FAMILY MEMBER"/>
    <property type="match status" value="1"/>
</dbReference>
<reference evidence="10" key="1">
    <citation type="submission" date="2015-08" db="EMBL/GenBank/DDBJ databases">
        <title>Complete DNA Sequence of Pseudomonas syringae pv. actinidiae, the Causal Agent of Kiwifruit Canker Disease.</title>
        <authorList>
            <person name="Rikkerink E.H.A."/>
            <person name="Fineran P.C."/>
        </authorList>
    </citation>
    <scope>NUCLEOTIDE SEQUENCE</scope>
    <source>
        <strain evidence="10">DSM 13666</strain>
    </source>
</reference>
<evidence type="ECO:0000256" key="2">
    <source>
        <dbReference type="ARBA" id="ARBA00009077"/>
    </source>
</evidence>
<evidence type="ECO:0000256" key="3">
    <source>
        <dbReference type="ARBA" id="ARBA00022898"/>
    </source>
</evidence>
<evidence type="ECO:0000256" key="9">
    <source>
        <dbReference type="RuleBase" id="RU362118"/>
    </source>
</evidence>
<dbReference type="PIRSF" id="PIRSF001434">
    <property type="entry name" value="CGS"/>
    <property type="match status" value="1"/>
</dbReference>
<dbReference type="InterPro" id="IPR015424">
    <property type="entry name" value="PyrdxlP-dep_Trfase"/>
</dbReference>
<dbReference type="GeneID" id="87596112"/>
<evidence type="ECO:0000256" key="1">
    <source>
        <dbReference type="ARBA" id="ARBA00001933"/>
    </source>
</evidence>
<comment type="cofactor">
    <cofactor evidence="1 9">
        <name>pyridoxal 5'-phosphate</name>
        <dbReference type="ChEBI" id="CHEBI:597326"/>
    </cofactor>
</comment>
<organism evidence="10">
    <name type="scientific">Halalkalibacterium halodurans</name>
    <name type="common">Bacillus halodurans</name>
    <dbReference type="NCBI Taxonomy" id="86665"/>
    <lineage>
        <taxon>Bacteria</taxon>
        <taxon>Bacillati</taxon>
        <taxon>Bacillota</taxon>
        <taxon>Bacilli</taxon>
        <taxon>Bacillales</taxon>
        <taxon>Bacillaceae</taxon>
        <taxon>Halalkalibacterium (ex Joshi et al. 2022)</taxon>
    </lineage>
</organism>
<evidence type="ECO:0000256" key="6">
    <source>
        <dbReference type="ARBA" id="ARBA00048780"/>
    </source>
</evidence>
<dbReference type="CDD" id="cd00614">
    <property type="entry name" value="CGS_like"/>
    <property type="match status" value="1"/>
</dbReference>
<protein>
    <recommendedName>
        <fullName evidence="4">homocysteine desulfhydrase</fullName>
        <ecNumber evidence="4">4.4.1.2</ecNumber>
    </recommendedName>
    <alternativeName>
        <fullName evidence="5">Homocysteine desulfhydrase</fullName>
    </alternativeName>
</protein>
<comment type="similarity">
    <text evidence="2 9">Belongs to the trans-sulfuration enzymes family.</text>
</comment>
<comment type="catalytic activity">
    <reaction evidence="6">
        <text>L-homocysteine + H2O = 2-oxobutanoate + hydrogen sulfide + NH4(+) + H(+)</text>
        <dbReference type="Rhea" id="RHEA:14501"/>
        <dbReference type="ChEBI" id="CHEBI:15377"/>
        <dbReference type="ChEBI" id="CHEBI:15378"/>
        <dbReference type="ChEBI" id="CHEBI:16763"/>
        <dbReference type="ChEBI" id="CHEBI:28938"/>
        <dbReference type="ChEBI" id="CHEBI:29919"/>
        <dbReference type="ChEBI" id="CHEBI:58199"/>
        <dbReference type="EC" id="4.4.1.2"/>
    </reaction>
    <physiologicalReaction direction="left-to-right" evidence="6">
        <dbReference type="Rhea" id="RHEA:14502"/>
    </physiologicalReaction>
</comment>
<dbReference type="GO" id="GO:0005737">
    <property type="term" value="C:cytoplasm"/>
    <property type="evidence" value="ECO:0007669"/>
    <property type="project" value="TreeGrafter"/>
</dbReference>
<dbReference type="GO" id="GO:0018826">
    <property type="term" value="F:methionine gamma-lyase activity"/>
    <property type="evidence" value="ECO:0007669"/>
    <property type="project" value="UniProtKB-EC"/>
</dbReference>
<dbReference type="FunFam" id="3.40.640.10:FF:000046">
    <property type="entry name" value="Cystathionine gamma-lyase"/>
    <property type="match status" value="1"/>
</dbReference>
<dbReference type="SUPFAM" id="SSF53383">
    <property type="entry name" value="PLP-dependent transferases"/>
    <property type="match status" value="1"/>
</dbReference>
<evidence type="ECO:0000256" key="5">
    <source>
        <dbReference type="ARBA" id="ARBA00047199"/>
    </source>
</evidence>
<dbReference type="PROSITE" id="PS00868">
    <property type="entry name" value="CYS_MET_METAB_PP"/>
    <property type="match status" value="1"/>
</dbReference>
<dbReference type="Pfam" id="PF01053">
    <property type="entry name" value="Cys_Met_Meta_PP"/>
    <property type="match status" value="1"/>
</dbReference>
<gene>
    <name evidence="10" type="ORF">AMD02_17180</name>
</gene>